<comment type="caution">
    <text evidence="2">The sequence shown here is derived from an EMBL/GenBank/DDBJ whole genome shotgun (WGS) entry which is preliminary data.</text>
</comment>
<feature type="chain" id="PRO_5047263019" description="Lipoprotein" evidence="1">
    <location>
        <begin position="20"/>
        <end position="133"/>
    </location>
</feature>
<keyword evidence="1" id="KW-0732">Signal</keyword>
<gene>
    <name evidence="2" type="ORF">ACFFLS_08230</name>
</gene>
<accession>A0ABV6BSJ6</accession>
<protein>
    <recommendedName>
        <fullName evidence="4">Lipoprotein</fullName>
    </recommendedName>
</protein>
<evidence type="ECO:0000313" key="3">
    <source>
        <dbReference type="Proteomes" id="UP001589734"/>
    </source>
</evidence>
<evidence type="ECO:0000256" key="1">
    <source>
        <dbReference type="SAM" id="SignalP"/>
    </source>
</evidence>
<proteinExistence type="predicted"/>
<reference evidence="2 3" key="1">
    <citation type="submission" date="2024-09" db="EMBL/GenBank/DDBJ databases">
        <authorList>
            <person name="Sun Q."/>
            <person name="Mori K."/>
        </authorList>
    </citation>
    <scope>NUCLEOTIDE SEQUENCE [LARGE SCALE GENOMIC DNA]</scope>
    <source>
        <strain evidence="2 3">CGMCC 1.12926</strain>
    </source>
</reference>
<dbReference type="PROSITE" id="PS51257">
    <property type="entry name" value="PROKAR_LIPOPROTEIN"/>
    <property type="match status" value="1"/>
</dbReference>
<evidence type="ECO:0008006" key="4">
    <source>
        <dbReference type="Google" id="ProtNLM"/>
    </source>
</evidence>
<evidence type="ECO:0000313" key="2">
    <source>
        <dbReference type="EMBL" id="MFC0077024.1"/>
    </source>
</evidence>
<dbReference type="Proteomes" id="UP001589734">
    <property type="component" value="Unassembled WGS sequence"/>
</dbReference>
<dbReference type="EMBL" id="JBHLYW010000007">
    <property type="protein sequence ID" value="MFC0077024.1"/>
    <property type="molecule type" value="Genomic_DNA"/>
</dbReference>
<dbReference type="RefSeq" id="WP_379686055.1">
    <property type="nucleotide sequence ID" value="NZ_JBHLYW010000007.1"/>
</dbReference>
<feature type="signal peptide" evidence="1">
    <location>
        <begin position="1"/>
        <end position="19"/>
    </location>
</feature>
<organism evidence="2 3">
    <name type="scientific">Flavobacterium procerum</name>
    <dbReference type="NCBI Taxonomy" id="1455569"/>
    <lineage>
        <taxon>Bacteria</taxon>
        <taxon>Pseudomonadati</taxon>
        <taxon>Bacteroidota</taxon>
        <taxon>Flavobacteriia</taxon>
        <taxon>Flavobacteriales</taxon>
        <taxon>Flavobacteriaceae</taxon>
        <taxon>Flavobacterium</taxon>
    </lineage>
</organism>
<sequence>MKKLSIIVFTILMTFTSCSNDDDTTQEEDTAKLSKMHAELVTLSGQETHTCTNPDEWAYTSIVTTCGGQFMLYSKKANTELFLKKVEQYNKSSQAYVEKWKVYCAFFSVLPAEPVGIGCVEGKARILYHQALH</sequence>
<keyword evidence="3" id="KW-1185">Reference proteome</keyword>
<name>A0ABV6BSJ6_9FLAO</name>